<evidence type="ECO:0000313" key="3">
    <source>
        <dbReference type="Proteomes" id="UP000002171"/>
    </source>
</evidence>
<gene>
    <name evidence="2" type="ORF">MED92_01004</name>
</gene>
<dbReference type="EMBL" id="AAOW01000018">
    <property type="protein sequence ID" value="EAR60399.1"/>
    <property type="molecule type" value="Genomic_DNA"/>
</dbReference>
<dbReference type="AlphaFoldDB" id="A0A7U8C4Y5"/>
<evidence type="ECO:0000313" key="2">
    <source>
        <dbReference type="EMBL" id="EAR60399.1"/>
    </source>
</evidence>
<dbReference type="OrthoDB" id="3078806at2"/>
<evidence type="ECO:0000259" key="1">
    <source>
        <dbReference type="Pfam" id="PF19878"/>
    </source>
</evidence>
<dbReference type="PROSITE" id="PS51257">
    <property type="entry name" value="PROKAR_LIPOPROTEIN"/>
    <property type="match status" value="1"/>
</dbReference>
<feature type="domain" description="DUF6351" evidence="1">
    <location>
        <begin position="40"/>
        <end position="743"/>
    </location>
</feature>
<dbReference type="Pfam" id="PF19878">
    <property type="entry name" value="DUF6351"/>
    <property type="match status" value="1"/>
</dbReference>
<dbReference type="Proteomes" id="UP000002171">
    <property type="component" value="Unassembled WGS sequence"/>
</dbReference>
<accession>A0A7U8C4Y5</accession>
<comment type="caution">
    <text evidence="2">The sequence shown here is derived from an EMBL/GenBank/DDBJ whole genome shotgun (WGS) entry which is preliminary data.</text>
</comment>
<protein>
    <recommendedName>
        <fullName evidence="1">DUF6351 domain-containing protein</fullName>
    </recommendedName>
</protein>
<organism evidence="2 3">
    <name type="scientific">Neptuniibacter caesariensis</name>
    <dbReference type="NCBI Taxonomy" id="207954"/>
    <lineage>
        <taxon>Bacteria</taxon>
        <taxon>Pseudomonadati</taxon>
        <taxon>Pseudomonadota</taxon>
        <taxon>Gammaproteobacteria</taxon>
        <taxon>Oceanospirillales</taxon>
        <taxon>Oceanospirillaceae</taxon>
        <taxon>Neptuniibacter</taxon>
    </lineage>
</organism>
<dbReference type="RefSeq" id="WP_007022224.1">
    <property type="nucleotide sequence ID" value="NZ_CH724127.1"/>
</dbReference>
<keyword evidence="3" id="KW-1185">Reference proteome</keyword>
<dbReference type="InterPro" id="IPR045556">
    <property type="entry name" value="DUF6351"/>
</dbReference>
<sequence>MKLWLILAVLIIAGCSGKNVQMPIGGYPVKPGEVGPVAVDNPMQFPFSCTTSEAGLGEPLIDNYEQKGYPVWDRWLFFNYKKGYSQYCGAKMEVSFYYRNDAGDFKSLVAQSDIPGDAEYLERDGRRFPFVVRYERGVINRFIYGITSLTEWPIQQAGIVPVWNKQLIMLFNGGIGIGHHQSGIVSLGMLGAEAEKSDDLISLFNPDLLARGYLLAGSTGMGTDTSFNLPLLLQTAGMVKKQVVAEFGEPDFTLGLGASGGAIQQFFSDQHAPELLDGVVVSHMFPDLLTQMTGVGDCELLQYYFDNHSDQSSEGFWKTWYHRGLVEGFNAIDGYPSKYSIDGSGVPMMSTAKPGSSVCVDGWRGITPLMFNPKLFLPFYDMHHAWLKGDASELKSTNWTHWDDAVAIYGTDQSGYALRTYDNVGVQYGLEALKQGAISVDQFLDLNARIGGWKPSSEMRFEQAPFYPFGALTLDRISLSEFIFGNIKLRSVGSFWRGTQNVLTLMPDDKVSPRVKRWFGRDDKQSIWSHQNSTASLDTAIAERSSASATAIERAKKQGMVFGGEWNKPTIAMMVYLDDRLDIHDARQPFVFRERMRKAGHSDGSFSIWGLTPSGNPESDKKQLRDIATQSVETLSAWLQQGEKPPSAIDRCWDKHYQLLAVGESVWNGVSLNHSDKGLCAREFKIHGSPRVAAGEPFAADLLKCPLKSVSSALQDGTYATIRFNEMQKVYLEKIFKEGVCAYN</sequence>
<name>A0A7U8C4Y5_NEPCE</name>
<proteinExistence type="predicted"/>
<reference evidence="2 3" key="1">
    <citation type="submission" date="2006-02" db="EMBL/GenBank/DDBJ databases">
        <authorList>
            <person name="Pinhassi J."/>
            <person name="Pedros-Alio C."/>
            <person name="Ferriera S."/>
            <person name="Johnson J."/>
            <person name="Kravitz S."/>
            <person name="Halpern A."/>
            <person name="Remington K."/>
            <person name="Beeson K."/>
            <person name="Tran B."/>
            <person name="Rogers Y.-H."/>
            <person name="Friedman R."/>
            <person name="Venter J.C."/>
        </authorList>
    </citation>
    <scope>NUCLEOTIDE SEQUENCE [LARGE SCALE GENOMIC DNA]</scope>
    <source>
        <strain evidence="2 3">MED92</strain>
    </source>
</reference>